<evidence type="ECO:0000313" key="3">
    <source>
        <dbReference type="EMBL" id="KXT02402.1"/>
    </source>
</evidence>
<organism evidence="3 4">
    <name type="scientific">Pseudocercospora eumusae</name>
    <dbReference type="NCBI Taxonomy" id="321146"/>
    <lineage>
        <taxon>Eukaryota</taxon>
        <taxon>Fungi</taxon>
        <taxon>Dikarya</taxon>
        <taxon>Ascomycota</taxon>
        <taxon>Pezizomycotina</taxon>
        <taxon>Dothideomycetes</taxon>
        <taxon>Dothideomycetidae</taxon>
        <taxon>Mycosphaerellales</taxon>
        <taxon>Mycosphaerellaceae</taxon>
        <taxon>Pseudocercospora</taxon>
    </lineage>
</organism>
<feature type="domain" description="BTB" evidence="2">
    <location>
        <begin position="74"/>
        <end position="160"/>
    </location>
</feature>
<evidence type="ECO:0000313" key="4">
    <source>
        <dbReference type="Proteomes" id="UP000070133"/>
    </source>
</evidence>
<dbReference type="CDD" id="cd18186">
    <property type="entry name" value="BTB_POZ_ZBTB_KLHL-like"/>
    <property type="match status" value="1"/>
</dbReference>
<sequence length="392" mass="44894">MMMHSTKYEPFITPYCFKTLIRHAQTYHSNLKPEILDWKREQYKMPARKRKATEMEENSGSDTNITTEDIAPDGDVIFEVGDETRRRLRVSSTILSMASPVFKTWLGPHFLEGQRSRDASNPVTIELPADQPQAMSDMFNLLHFRRVLELEYRNKSSDEESEHASRVLEFAIVANKYCCTEALYLQARGIMLYNRDFPATKTLPSHIDADRLTAAYLLNQGPLFRAISEDLILRSASPLTKLRSASHPDILPQGIFLVMNLRRNASFAHLAVDVESLCNLRCLQCDNKDYVHLLRHLIGGLDLAQWPIENEATGYSVLSIAEGLRKLHSLDIDKKSIICHRSGKYKYDIPREAFEDLGDNLERVTRGLCLRCVREKDVSEYVSGRCVDHKNT</sequence>
<accession>A0A139HJ31</accession>
<name>A0A139HJ31_9PEZI</name>
<reference evidence="3 4" key="1">
    <citation type="submission" date="2015-07" db="EMBL/GenBank/DDBJ databases">
        <title>Comparative genomics of the Sigatoka disease complex on banana suggests a link between parallel evolutionary changes in Pseudocercospora fijiensis and Pseudocercospora eumusae and increased virulence on the banana host.</title>
        <authorList>
            <person name="Chang T.-C."/>
            <person name="Salvucci A."/>
            <person name="Crous P.W."/>
            <person name="Stergiopoulos I."/>
        </authorList>
    </citation>
    <scope>NUCLEOTIDE SEQUENCE [LARGE SCALE GENOMIC DNA]</scope>
    <source>
        <strain evidence="3 4">CBS 114824</strain>
    </source>
</reference>
<keyword evidence="4" id="KW-1185">Reference proteome</keyword>
<feature type="region of interest" description="Disordered" evidence="1">
    <location>
        <begin position="48"/>
        <end position="68"/>
    </location>
</feature>
<dbReference type="Gene3D" id="3.30.710.10">
    <property type="entry name" value="Potassium Channel Kv1.1, Chain A"/>
    <property type="match status" value="1"/>
</dbReference>
<proteinExistence type="predicted"/>
<dbReference type="InterPro" id="IPR000210">
    <property type="entry name" value="BTB/POZ_dom"/>
</dbReference>
<dbReference type="InterPro" id="IPR011333">
    <property type="entry name" value="SKP1/BTB/POZ_sf"/>
</dbReference>
<evidence type="ECO:0000256" key="1">
    <source>
        <dbReference type="SAM" id="MobiDB-lite"/>
    </source>
</evidence>
<gene>
    <name evidence="3" type="ORF">AC578_7832</name>
</gene>
<feature type="compositionally biased region" description="Polar residues" evidence="1">
    <location>
        <begin position="58"/>
        <end position="67"/>
    </location>
</feature>
<dbReference type="EMBL" id="LFZN01000042">
    <property type="protein sequence ID" value="KXT02402.1"/>
    <property type="molecule type" value="Genomic_DNA"/>
</dbReference>
<dbReference type="OrthoDB" id="5863171at2759"/>
<protein>
    <recommendedName>
        <fullName evidence="2">BTB domain-containing protein</fullName>
    </recommendedName>
</protein>
<dbReference type="AlphaFoldDB" id="A0A139HJ31"/>
<comment type="caution">
    <text evidence="3">The sequence shown here is derived from an EMBL/GenBank/DDBJ whole genome shotgun (WGS) entry which is preliminary data.</text>
</comment>
<dbReference type="Proteomes" id="UP000070133">
    <property type="component" value="Unassembled WGS sequence"/>
</dbReference>
<evidence type="ECO:0000259" key="2">
    <source>
        <dbReference type="PROSITE" id="PS50097"/>
    </source>
</evidence>
<dbReference type="PROSITE" id="PS50097">
    <property type="entry name" value="BTB"/>
    <property type="match status" value="1"/>
</dbReference>